<dbReference type="InterPro" id="IPR003793">
    <property type="entry name" value="UPF0166"/>
</dbReference>
<evidence type="ECO:0000313" key="3">
    <source>
        <dbReference type="Proteomes" id="UP000002586"/>
    </source>
</evidence>
<reference evidence="2 3" key="2">
    <citation type="journal article" date="2012" name="Int. J. Syst. Evol. Microbiol.">
        <title>Magnetococcus marinus gen. nov., sp. nov., a marine, magnetotactic bacterium that represents a novel lineage (Magnetococcaceae fam. nov.; Magnetococcales ord. nov.) at the base of the Alphaproteobacteria.</title>
        <authorList>
            <person name="Bazylinski D.A."/>
            <person name="Williams T.J."/>
            <person name="Lefevre C.T."/>
            <person name="Berg R.J."/>
            <person name="Zhang C.L."/>
            <person name="Bowser S.S."/>
            <person name="Dean A.J."/>
            <person name="Beveridge T.J."/>
        </authorList>
    </citation>
    <scope>NUCLEOTIDE SEQUENCE [LARGE SCALE GENOMIC DNA]</scope>
    <source>
        <strain evidence="3">ATCC BAA-1437 / JCM 17883 / MC-1</strain>
    </source>
</reference>
<dbReference type="HOGENOM" id="CLU_146749_0_1_5"/>
<dbReference type="AlphaFoldDB" id="A0LDP0"/>
<comment type="similarity">
    <text evidence="1">Belongs to the UPF0166 family.</text>
</comment>
<organism evidence="2 3">
    <name type="scientific">Magnetococcus marinus (strain ATCC BAA-1437 / JCM 17883 / MC-1)</name>
    <dbReference type="NCBI Taxonomy" id="156889"/>
    <lineage>
        <taxon>Bacteria</taxon>
        <taxon>Pseudomonadati</taxon>
        <taxon>Pseudomonadota</taxon>
        <taxon>Magnetococcia</taxon>
        <taxon>Magnetococcales</taxon>
        <taxon>Magnetococcaceae</taxon>
        <taxon>Magnetococcus</taxon>
    </lineage>
</organism>
<gene>
    <name evidence="2" type="ordered locus">Mmc1_3598</name>
</gene>
<evidence type="ECO:0000313" key="2">
    <source>
        <dbReference type="EMBL" id="ABK46083.1"/>
    </source>
</evidence>
<sequence>MGASQHLALLRIYLNEDDHTGLGGPSLSGVLMERLKEAGVPGATLYRGVMGYGSHQQMHATSLLRLSEHLPLMLEAIHDESQLRQLALDLQPLLEGCLVLLQPVEIIHQPLNQD</sequence>
<dbReference type="InterPro" id="IPR011322">
    <property type="entry name" value="N-reg_PII-like_a/b"/>
</dbReference>
<protein>
    <submittedName>
        <fullName evidence="2">Uncharacterized protein</fullName>
    </submittedName>
</protein>
<dbReference type="Proteomes" id="UP000002586">
    <property type="component" value="Chromosome"/>
</dbReference>
<dbReference type="KEGG" id="mgm:Mmc1_3598"/>
<dbReference type="OrthoDB" id="9795599at2"/>
<dbReference type="InterPro" id="IPR015867">
    <property type="entry name" value="N-reg_PII/ATP_PRibTrfase_C"/>
</dbReference>
<dbReference type="RefSeq" id="WP_011715139.1">
    <property type="nucleotide sequence ID" value="NC_008576.1"/>
</dbReference>
<reference evidence="3" key="1">
    <citation type="journal article" date="2009" name="Appl. Environ. Microbiol.">
        <title>Complete genome sequence of the chemolithoautotrophic marine magnetotactic coccus strain MC-1.</title>
        <authorList>
            <person name="Schubbe S."/>
            <person name="Williams T.J."/>
            <person name="Xie G."/>
            <person name="Kiss H.E."/>
            <person name="Brettin T.S."/>
            <person name="Martinez D."/>
            <person name="Ross C.A."/>
            <person name="Schuler D."/>
            <person name="Cox B.L."/>
            <person name="Nealson K.H."/>
            <person name="Bazylinski D.A."/>
        </authorList>
    </citation>
    <scope>NUCLEOTIDE SEQUENCE [LARGE SCALE GENOMIC DNA]</scope>
    <source>
        <strain evidence="3">ATCC BAA-1437 / JCM 17883 / MC-1</strain>
    </source>
</reference>
<dbReference type="Pfam" id="PF02641">
    <property type="entry name" value="DUF190"/>
    <property type="match status" value="1"/>
</dbReference>
<proteinExistence type="inferred from homology"/>
<dbReference type="STRING" id="156889.Mmc1_3598"/>
<accession>A0LDP0</accession>
<dbReference type="EMBL" id="CP000471">
    <property type="protein sequence ID" value="ABK46083.1"/>
    <property type="molecule type" value="Genomic_DNA"/>
</dbReference>
<dbReference type="PANTHER" id="PTHR35983">
    <property type="entry name" value="UPF0166 PROTEIN TM_0021"/>
    <property type="match status" value="1"/>
</dbReference>
<dbReference type="Gene3D" id="3.30.70.120">
    <property type="match status" value="1"/>
</dbReference>
<dbReference type="SUPFAM" id="SSF54913">
    <property type="entry name" value="GlnB-like"/>
    <property type="match status" value="1"/>
</dbReference>
<evidence type="ECO:0000256" key="1">
    <source>
        <dbReference type="ARBA" id="ARBA00010554"/>
    </source>
</evidence>
<name>A0LDP0_MAGMM</name>
<dbReference type="PANTHER" id="PTHR35983:SF1">
    <property type="entry name" value="UPF0166 PROTEIN TM_0021"/>
    <property type="match status" value="1"/>
</dbReference>
<dbReference type="eggNOG" id="COG1993">
    <property type="taxonomic scope" value="Bacteria"/>
</dbReference>
<keyword evidence="3" id="KW-1185">Reference proteome</keyword>